<keyword evidence="3 7" id="KW-1003">Cell membrane</keyword>
<dbReference type="InterPro" id="IPR044173">
    <property type="entry name" value="CASPL"/>
</dbReference>
<proteinExistence type="inferred from homology"/>
<dbReference type="Proteomes" id="UP000467841">
    <property type="component" value="Unassembled WGS sequence"/>
</dbReference>
<keyword evidence="6 7" id="KW-0472">Membrane</keyword>
<feature type="transmembrane region" description="Helical" evidence="7">
    <location>
        <begin position="70"/>
        <end position="96"/>
    </location>
</feature>
<evidence type="ECO:0000256" key="1">
    <source>
        <dbReference type="ARBA" id="ARBA00004651"/>
    </source>
</evidence>
<keyword evidence="10" id="KW-1185">Reference proteome</keyword>
<gene>
    <name evidence="9" type="ORF">MERR_LOCUS18560</name>
</gene>
<evidence type="ECO:0000259" key="8">
    <source>
        <dbReference type="Pfam" id="PF04535"/>
    </source>
</evidence>
<dbReference type="Pfam" id="PF04535">
    <property type="entry name" value="CASP_dom"/>
    <property type="match status" value="1"/>
</dbReference>
<feature type="transmembrane region" description="Helical" evidence="7">
    <location>
        <begin position="108"/>
        <end position="135"/>
    </location>
</feature>
<dbReference type="InterPro" id="IPR006459">
    <property type="entry name" value="CASP/CASPL"/>
</dbReference>
<protein>
    <recommendedName>
        <fullName evidence="7">CASP-like protein</fullName>
    </recommendedName>
</protein>
<dbReference type="PANTHER" id="PTHR36488:SF12">
    <property type="entry name" value="CASP-LIKE PROTEIN"/>
    <property type="match status" value="1"/>
</dbReference>
<organism evidence="9 10">
    <name type="scientific">Microthlaspi erraticum</name>
    <dbReference type="NCBI Taxonomy" id="1685480"/>
    <lineage>
        <taxon>Eukaryota</taxon>
        <taxon>Viridiplantae</taxon>
        <taxon>Streptophyta</taxon>
        <taxon>Embryophyta</taxon>
        <taxon>Tracheophyta</taxon>
        <taxon>Spermatophyta</taxon>
        <taxon>Magnoliopsida</taxon>
        <taxon>eudicotyledons</taxon>
        <taxon>Gunneridae</taxon>
        <taxon>Pentapetalae</taxon>
        <taxon>rosids</taxon>
        <taxon>malvids</taxon>
        <taxon>Brassicales</taxon>
        <taxon>Brassicaceae</taxon>
        <taxon>Coluteocarpeae</taxon>
        <taxon>Microthlaspi</taxon>
    </lineage>
</organism>
<evidence type="ECO:0000256" key="3">
    <source>
        <dbReference type="ARBA" id="ARBA00022475"/>
    </source>
</evidence>
<accession>A0A6D2IQE0</accession>
<feature type="transmembrane region" description="Helical" evidence="7">
    <location>
        <begin position="162"/>
        <end position="183"/>
    </location>
</feature>
<keyword evidence="5 7" id="KW-1133">Transmembrane helix</keyword>
<feature type="transmembrane region" description="Helical" evidence="7">
    <location>
        <begin position="30"/>
        <end position="50"/>
    </location>
</feature>
<comment type="subcellular location">
    <subcellularLocation>
        <location evidence="1 7">Cell membrane</location>
        <topology evidence="1 7">Multi-pass membrane protein</topology>
    </subcellularLocation>
</comment>
<comment type="similarity">
    <text evidence="2 7">Belongs to the Casparian strip membrane proteins (CASP) family.</text>
</comment>
<evidence type="ECO:0000256" key="6">
    <source>
        <dbReference type="ARBA" id="ARBA00023136"/>
    </source>
</evidence>
<evidence type="ECO:0000256" key="7">
    <source>
        <dbReference type="RuleBase" id="RU361233"/>
    </source>
</evidence>
<dbReference type="GO" id="GO:0005886">
    <property type="term" value="C:plasma membrane"/>
    <property type="evidence" value="ECO:0007669"/>
    <property type="project" value="UniProtKB-SubCell"/>
</dbReference>
<sequence>MKSGQAEIVETSKGVQKSGLMSRRIAILEFILRIIAFFNTISSAIIMATTNETLPFFTQFIRFRAEYNDLPALTFFVVANAVVSGYLILSLALACVHMVKSKTQNSRILLIVLDVAMLGLLTAGASSAAAIVYLAHNGNNKTNWFAICQQFNSFCERISGSLIGSFIAVALLIILILLSAIALSRRH</sequence>
<comment type="subunit">
    <text evidence="7">Homodimer and heterodimers.</text>
</comment>
<dbReference type="PANTHER" id="PTHR36488">
    <property type="entry name" value="CASP-LIKE PROTEIN 1U1"/>
    <property type="match status" value="1"/>
</dbReference>
<dbReference type="NCBIfam" id="TIGR01569">
    <property type="entry name" value="A_tha_TIGR01569"/>
    <property type="match status" value="1"/>
</dbReference>
<dbReference type="AlphaFoldDB" id="A0A6D2IQE0"/>
<name>A0A6D2IQE0_9BRAS</name>
<feature type="domain" description="Casparian strip membrane protein" evidence="8">
    <location>
        <begin position="23"/>
        <end position="171"/>
    </location>
</feature>
<comment type="caution">
    <text evidence="9">The sequence shown here is derived from an EMBL/GenBank/DDBJ whole genome shotgun (WGS) entry which is preliminary data.</text>
</comment>
<keyword evidence="4 7" id="KW-0812">Transmembrane</keyword>
<evidence type="ECO:0000256" key="2">
    <source>
        <dbReference type="ARBA" id="ARBA00007651"/>
    </source>
</evidence>
<dbReference type="EMBL" id="CACVBM020001107">
    <property type="protein sequence ID" value="CAA7031325.1"/>
    <property type="molecule type" value="Genomic_DNA"/>
</dbReference>
<evidence type="ECO:0000313" key="9">
    <source>
        <dbReference type="EMBL" id="CAA7031325.1"/>
    </source>
</evidence>
<evidence type="ECO:0000256" key="5">
    <source>
        <dbReference type="ARBA" id="ARBA00022989"/>
    </source>
</evidence>
<reference evidence="9" key="1">
    <citation type="submission" date="2020-01" db="EMBL/GenBank/DDBJ databases">
        <authorList>
            <person name="Mishra B."/>
        </authorList>
    </citation>
    <scope>NUCLEOTIDE SEQUENCE [LARGE SCALE GENOMIC DNA]</scope>
</reference>
<evidence type="ECO:0000256" key="4">
    <source>
        <dbReference type="ARBA" id="ARBA00022692"/>
    </source>
</evidence>
<dbReference type="InterPro" id="IPR006702">
    <property type="entry name" value="CASP_dom"/>
</dbReference>
<evidence type="ECO:0000313" key="10">
    <source>
        <dbReference type="Proteomes" id="UP000467841"/>
    </source>
</evidence>
<dbReference type="OrthoDB" id="753675at2759"/>